<proteinExistence type="predicted"/>
<dbReference type="PANTHER" id="PTHR37038">
    <property type="entry name" value="TRANSCRIPTIONAL REGULATOR-RELATED"/>
    <property type="match status" value="1"/>
</dbReference>
<dbReference type="AlphaFoldDB" id="A0A1G6AY42"/>
<dbReference type="Pfam" id="PF01381">
    <property type="entry name" value="HTH_3"/>
    <property type="match status" value="1"/>
</dbReference>
<dbReference type="Pfam" id="PF21259">
    <property type="entry name" value="Rgg_C"/>
    <property type="match status" value="1"/>
</dbReference>
<dbReference type="GO" id="GO:0003677">
    <property type="term" value="F:DNA binding"/>
    <property type="evidence" value="ECO:0007669"/>
    <property type="project" value="InterPro"/>
</dbReference>
<dbReference type="CDD" id="cd00093">
    <property type="entry name" value="HTH_XRE"/>
    <property type="match status" value="1"/>
</dbReference>
<dbReference type="EMBL" id="FMXP01000007">
    <property type="protein sequence ID" value="SDB13341.1"/>
    <property type="molecule type" value="Genomic_DNA"/>
</dbReference>
<dbReference type="Gene3D" id="1.25.40.10">
    <property type="entry name" value="Tetratricopeptide repeat domain"/>
    <property type="match status" value="1"/>
</dbReference>
<dbReference type="Proteomes" id="UP000182508">
    <property type="component" value="Unassembled WGS sequence"/>
</dbReference>
<organism evidence="2 3">
    <name type="scientific">Streptococcus henryi</name>
    <dbReference type="NCBI Taxonomy" id="439219"/>
    <lineage>
        <taxon>Bacteria</taxon>
        <taxon>Bacillati</taxon>
        <taxon>Bacillota</taxon>
        <taxon>Bacilli</taxon>
        <taxon>Lactobacillales</taxon>
        <taxon>Streptococcaceae</taxon>
        <taxon>Streptococcus</taxon>
    </lineage>
</organism>
<dbReference type="InterPro" id="IPR010982">
    <property type="entry name" value="Lambda_DNA-bd_dom_sf"/>
</dbReference>
<reference evidence="2 3" key="1">
    <citation type="submission" date="2016-10" db="EMBL/GenBank/DDBJ databases">
        <authorList>
            <person name="de Groot N.N."/>
        </authorList>
    </citation>
    <scope>NUCLEOTIDE SEQUENCE [LARGE SCALE GENOMIC DNA]</scope>
    <source>
        <strain evidence="2 3">A-4</strain>
    </source>
</reference>
<evidence type="ECO:0000313" key="2">
    <source>
        <dbReference type="EMBL" id="SDB13341.1"/>
    </source>
</evidence>
<name>A0A1G6AY42_9STRE</name>
<dbReference type="InterPro" id="IPR010057">
    <property type="entry name" value="Transcription_activator_Rgg_C"/>
</dbReference>
<dbReference type="eggNOG" id="COG1396">
    <property type="taxonomic scope" value="Bacteria"/>
</dbReference>
<keyword evidence="3" id="KW-1185">Reference proteome</keyword>
<dbReference type="SUPFAM" id="SSF47413">
    <property type="entry name" value="lambda repressor-like DNA-binding domains"/>
    <property type="match status" value="1"/>
</dbReference>
<dbReference type="RefSeq" id="WP_074485537.1">
    <property type="nucleotide sequence ID" value="NZ_FMXP01000007.1"/>
</dbReference>
<accession>A0A1G6AY42</accession>
<dbReference type="InterPro" id="IPR053163">
    <property type="entry name" value="HTH-type_regulator_Rgg"/>
</dbReference>
<dbReference type="InterPro" id="IPR011990">
    <property type="entry name" value="TPR-like_helical_dom_sf"/>
</dbReference>
<dbReference type="PROSITE" id="PS50943">
    <property type="entry name" value="HTH_CROC1"/>
    <property type="match status" value="1"/>
</dbReference>
<protein>
    <submittedName>
        <fullName evidence="2">Helix-turn-helix domain-containing protein</fullName>
    </submittedName>
</protein>
<dbReference type="STRING" id="439219.SAMN02910293_00690"/>
<evidence type="ECO:0000313" key="3">
    <source>
        <dbReference type="Proteomes" id="UP000182508"/>
    </source>
</evidence>
<sequence>MRWDYGKVYQEIRKSKGLTQEDVCQDFLARSTLARIESGNTIPKFDTMVFLLHQIDMSLEEFEYICNLYHPSPRQEIINAIYSQHDLVGTKEIEILQKKCQDYLKTYHDIPIEHILDILNVVISLRRNGLHNQNDDFQKNTQKIWSYLEKQNTWYENDLRLLRTIIYYFPIETIKEITPKILDSLAKYKDFQNIKSCQLSFLTCLSTIYLYNNLLEDCEKMSSMMLQLSLELKQYDSLALSQVRLGICRKDDDLIKKGLELLRLTEETALLKTMEEEIKKFR</sequence>
<dbReference type="SMART" id="SM00530">
    <property type="entry name" value="HTH_XRE"/>
    <property type="match status" value="1"/>
</dbReference>
<feature type="domain" description="HTH cro/C1-type" evidence="1">
    <location>
        <begin position="10"/>
        <end position="62"/>
    </location>
</feature>
<dbReference type="InterPro" id="IPR001387">
    <property type="entry name" value="Cro/C1-type_HTH"/>
</dbReference>
<dbReference type="PANTHER" id="PTHR37038:SF13">
    <property type="entry name" value="HTH CRO_C1-TYPE DOMAIN-CONTAINING PROTEIN"/>
    <property type="match status" value="1"/>
</dbReference>
<evidence type="ECO:0000259" key="1">
    <source>
        <dbReference type="PROSITE" id="PS50943"/>
    </source>
</evidence>
<gene>
    <name evidence="2" type="ORF">SAMN02910293_00690</name>
</gene>